<dbReference type="InterPro" id="IPR027417">
    <property type="entry name" value="P-loop_NTPase"/>
</dbReference>
<dbReference type="InParanoid" id="A0A3N0V9Z5"/>
<dbReference type="InterPro" id="IPR017746">
    <property type="entry name" value="Cellulose_synthase_operon_BcsQ"/>
</dbReference>
<dbReference type="Pfam" id="PF06564">
    <property type="entry name" value="CBP_BcsQ"/>
    <property type="match status" value="1"/>
</dbReference>
<dbReference type="Gene3D" id="3.40.50.300">
    <property type="entry name" value="P-loop containing nucleotide triphosphate hydrolases"/>
    <property type="match status" value="1"/>
</dbReference>
<keyword evidence="2" id="KW-1185">Reference proteome</keyword>
<dbReference type="NCBIfam" id="TIGR03371">
    <property type="entry name" value="cellulose_yhjQ"/>
    <property type="match status" value="1"/>
</dbReference>
<dbReference type="Proteomes" id="UP000282106">
    <property type="component" value="Unassembled WGS sequence"/>
</dbReference>
<comment type="caution">
    <text evidence="1">The sequence shown here is derived from an EMBL/GenBank/DDBJ whole genome shotgun (WGS) entry which is preliminary data.</text>
</comment>
<sequence length="257" mass="28171">MNPNTNRLIVSIVSPKGGVGKTTIAANLATALAARGQASLLVDLDSQNSLRLHHQMPLDDTSGLAVQTLRGLPWADCVYRSPYGIDCLPFGLISESDRREFERRLDSDPTWLVRNLDALRLSPGSYVIVDTPPGGSAYLTQALLAADVAVCVLLPDAASFITIPSMERWLDEYSRPRPDFQGGYYLLNRMNNARVLCRDVASALERDLGERLIPVEVHFDSAVEEALASQTPILKYAPESPATRDITALADWLLKLP</sequence>
<name>A0A3N0V9Z5_9GAMM</name>
<reference evidence="1 2" key="1">
    <citation type="submission" date="2018-10" db="EMBL/GenBank/DDBJ databases">
        <authorList>
            <person name="Chen W.-M."/>
        </authorList>
    </citation>
    <scope>NUCLEOTIDE SEQUENCE [LARGE SCALE GENOMIC DNA]</scope>
    <source>
        <strain evidence="1 2">THS-13</strain>
    </source>
</reference>
<dbReference type="AlphaFoldDB" id="A0A3N0V9Z5"/>
<dbReference type="FunCoup" id="A0A3N0V9Z5">
    <property type="interactions" value="33"/>
</dbReference>
<evidence type="ECO:0000313" key="1">
    <source>
        <dbReference type="EMBL" id="ROH89600.1"/>
    </source>
</evidence>
<dbReference type="PANTHER" id="PTHR13696">
    <property type="entry name" value="P-LOOP CONTAINING NUCLEOSIDE TRIPHOSPHATE HYDROLASE"/>
    <property type="match status" value="1"/>
</dbReference>
<dbReference type="EMBL" id="RJVO01000004">
    <property type="protein sequence ID" value="ROH89600.1"/>
    <property type="molecule type" value="Genomic_DNA"/>
</dbReference>
<proteinExistence type="predicted"/>
<dbReference type="PANTHER" id="PTHR13696:SF99">
    <property type="entry name" value="COBYRINIC ACID AC-DIAMIDE SYNTHASE"/>
    <property type="match status" value="1"/>
</dbReference>
<dbReference type="SUPFAM" id="SSF52540">
    <property type="entry name" value="P-loop containing nucleoside triphosphate hydrolases"/>
    <property type="match status" value="1"/>
</dbReference>
<dbReference type="InterPro" id="IPR050678">
    <property type="entry name" value="DNA_Partitioning_ATPase"/>
</dbReference>
<accession>A0A3N0V9Z5</accession>
<evidence type="ECO:0000313" key="2">
    <source>
        <dbReference type="Proteomes" id="UP000282106"/>
    </source>
</evidence>
<organism evidence="1 2">
    <name type="scientific">Stagnimonas aquatica</name>
    <dbReference type="NCBI Taxonomy" id="2689987"/>
    <lineage>
        <taxon>Bacteria</taxon>
        <taxon>Pseudomonadati</taxon>
        <taxon>Pseudomonadota</taxon>
        <taxon>Gammaproteobacteria</taxon>
        <taxon>Nevskiales</taxon>
        <taxon>Nevskiaceae</taxon>
        <taxon>Stagnimonas</taxon>
    </lineage>
</organism>
<protein>
    <submittedName>
        <fullName evidence="1">Cellulose synthase operon protein YhjQ</fullName>
    </submittedName>
</protein>
<gene>
    <name evidence="1" type="primary">yhjQ</name>
    <name evidence="1" type="ORF">ED208_10760</name>
</gene>
<dbReference type="RefSeq" id="WP_123211897.1">
    <property type="nucleotide sequence ID" value="NZ_RJVO01000004.1"/>
</dbReference>